<gene>
    <name evidence="2" type="ORF">ACG00Y_23385</name>
</gene>
<dbReference type="PANTHER" id="PTHR36154">
    <property type="entry name" value="DNA-BINDING TRANSCRIPTIONAL ACTIVATOR ALPA"/>
    <property type="match status" value="1"/>
</dbReference>
<dbReference type="Gene3D" id="1.10.238.160">
    <property type="match status" value="1"/>
</dbReference>
<evidence type="ECO:0000313" key="3">
    <source>
        <dbReference type="Proteomes" id="UP001606210"/>
    </source>
</evidence>
<dbReference type="RefSeq" id="WP_394483101.1">
    <property type="nucleotide sequence ID" value="NZ_JBIGHV010000010.1"/>
</dbReference>
<dbReference type="InterPro" id="IPR010260">
    <property type="entry name" value="AlpA"/>
</dbReference>
<feature type="compositionally biased region" description="Polar residues" evidence="1">
    <location>
        <begin position="1"/>
        <end position="12"/>
    </location>
</feature>
<evidence type="ECO:0000313" key="2">
    <source>
        <dbReference type="EMBL" id="MFG6432878.1"/>
    </source>
</evidence>
<dbReference type="InterPro" id="IPR052931">
    <property type="entry name" value="Prophage_regulatory_activator"/>
</dbReference>
<accession>A0ABW7FBW1</accession>
<evidence type="ECO:0000256" key="1">
    <source>
        <dbReference type="SAM" id="MobiDB-lite"/>
    </source>
</evidence>
<proteinExistence type="predicted"/>
<feature type="region of interest" description="Disordered" evidence="1">
    <location>
        <begin position="1"/>
        <end position="26"/>
    </location>
</feature>
<dbReference type="Pfam" id="PF05930">
    <property type="entry name" value="Phage_AlpA"/>
    <property type="match status" value="1"/>
</dbReference>
<protein>
    <submittedName>
        <fullName evidence="2">Helix-turn-helix transcriptional regulator</fullName>
    </submittedName>
</protein>
<organism evidence="2 3">
    <name type="scientific">Pelomonas parva</name>
    <dbReference type="NCBI Taxonomy" id="3299032"/>
    <lineage>
        <taxon>Bacteria</taxon>
        <taxon>Pseudomonadati</taxon>
        <taxon>Pseudomonadota</taxon>
        <taxon>Betaproteobacteria</taxon>
        <taxon>Burkholderiales</taxon>
        <taxon>Sphaerotilaceae</taxon>
        <taxon>Roseateles</taxon>
    </lineage>
</organism>
<dbReference type="Proteomes" id="UP001606210">
    <property type="component" value="Unassembled WGS sequence"/>
</dbReference>
<dbReference type="EMBL" id="JBIGHV010000010">
    <property type="protein sequence ID" value="MFG6432878.1"/>
    <property type="molecule type" value="Genomic_DNA"/>
</dbReference>
<keyword evidence="3" id="KW-1185">Reference proteome</keyword>
<name>A0ABW7FBW1_9BURK</name>
<comment type="caution">
    <text evidence="2">The sequence shown here is derived from an EMBL/GenBank/DDBJ whole genome shotgun (WGS) entry which is preliminary data.</text>
</comment>
<dbReference type="PANTHER" id="PTHR36154:SF1">
    <property type="entry name" value="DNA-BINDING TRANSCRIPTIONAL ACTIVATOR ALPA"/>
    <property type="match status" value="1"/>
</dbReference>
<reference evidence="2 3" key="1">
    <citation type="submission" date="2024-08" db="EMBL/GenBank/DDBJ databases">
        <authorList>
            <person name="Lu H."/>
        </authorList>
    </citation>
    <scope>NUCLEOTIDE SEQUENCE [LARGE SCALE GENOMIC DNA]</scope>
    <source>
        <strain evidence="2 3">LYH14W</strain>
    </source>
</reference>
<sequence>MQLNSTVPSAPQNEADPADTLRLPKVRERTGLGRSTIYRLMGQGLFPCAVQLAPRAIGWHKADIDAWLASRPKTPH</sequence>